<evidence type="ECO:0000313" key="1">
    <source>
        <dbReference type="EMBL" id="OGG12706.1"/>
    </source>
</evidence>
<dbReference type="Pfam" id="PF08843">
    <property type="entry name" value="AbiEii"/>
    <property type="match status" value="1"/>
</dbReference>
<sequence length="233" mass="26708">MLNPILHRTILIQILKKIYSSPILGPNLGFKGGTAAMLFYGLPRFSVDLDFDLLNPDLEDKILVEMPKMLQKLGDVREAAKKKYTLLFIVSYEKGQRLVKVEISRRPIHNNSFEKKSFLGIPMLVVKQSDMVATKLAALLTRKKFASRDVFDVWYFLEKNWEINESVLLKETGLSKKLALMNAIKMVEKINPELFMPGLGELIDNKTKFWIKNHLKEEVLFLLRVSQDTAAAP</sequence>
<proteinExistence type="predicted"/>
<organism evidence="1 2">
    <name type="scientific">Candidatus Gottesmanbacteria bacterium RIFCSPHIGHO2_01_FULL_46_14</name>
    <dbReference type="NCBI Taxonomy" id="1798380"/>
    <lineage>
        <taxon>Bacteria</taxon>
        <taxon>Candidatus Gottesmaniibacteriota</taxon>
    </lineage>
</organism>
<accession>A0A1F5ZJM5</accession>
<evidence type="ECO:0000313" key="2">
    <source>
        <dbReference type="Proteomes" id="UP000177416"/>
    </source>
</evidence>
<comment type="caution">
    <text evidence="1">The sequence shown here is derived from an EMBL/GenBank/DDBJ whole genome shotgun (WGS) entry which is preliminary data.</text>
</comment>
<dbReference type="Proteomes" id="UP000177416">
    <property type="component" value="Unassembled WGS sequence"/>
</dbReference>
<protein>
    <recommendedName>
        <fullName evidence="3">Nucleotidyl transferase AbiEii/AbiGii toxin family protein</fullName>
    </recommendedName>
</protein>
<dbReference type="EMBL" id="MFJJ01000057">
    <property type="protein sequence ID" value="OGG12706.1"/>
    <property type="molecule type" value="Genomic_DNA"/>
</dbReference>
<dbReference type="InterPro" id="IPR014942">
    <property type="entry name" value="AbiEii"/>
</dbReference>
<name>A0A1F5ZJM5_9BACT</name>
<evidence type="ECO:0008006" key="3">
    <source>
        <dbReference type="Google" id="ProtNLM"/>
    </source>
</evidence>
<gene>
    <name evidence="1" type="ORF">A2875_01655</name>
</gene>
<dbReference type="Gene3D" id="3.10.450.620">
    <property type="entry name" value="JHP933, nucleotidyltransferase-like core domain"/>
    <property type="match status" value="1"/>
</dbReference>
<dbReference type="AlphaFoldDB" id="A0A1F5ZJM5"/>
<reference evidence="1 2" key="1">
    <citation type="journal article" date="2016" name="Nat. Commun.">
        <title>Thousands of microbial genomes shed light on interconnected biogeochemical processes in an aquifer system.</title>
        <authorList>
            <person name="Anantharaman K."/>
            <person name="Brown C.T."/>
            <person name="Hug L.A."/>
            <person name="Sharon I."/>
            <person name="Castelle C.J."/>
            <person name="Probst A.J."/>
            <person name="Thomas B.C."/>
            <person name="Singh A."/>
            <person name="Wilkins M.J."/>
            <person name="Karaoz U."/>
            <person name="Brodie E.L."/>
            <person name="Williams K.H."/>
            <person name="Hubbard S.S."/>
            <person name="Banfield J.F."/>
        </authorList>
    </citation>
    <scope>NUCLEOTIDE SEQUENCE [LARGE SCALE GENOMIC DNA]</scope>
</reference>